<evidence type="ECO:0000313" key="1">
    <source>
        <dbReference type="EMBL" id="OUL64447.1"/>
    </source>
</evidence>
<proteinExistence type="predicted"/>
<protein>
    <submittedName>
        <fullName evidence="1">Uncharacterized protein</fullName>
    </submittedName>
</protein>
<dbReference type="RefSeq" id="WP_086898881.1">
    <property type="nucleotide sequence ID" value="NZ_JOOZ01000219.1"/>
</dbReference>
<dbReference type="AlphaFoldDB" id="A0A252EDF0"/>
<name>A0A252EDF0_9PROT</name>
<organism evidence="1 2">
    <name type="scientific">Acetobacter senegalensis</name>
    <dbReference type="NCBI Taxonomy" id="446692"/>
    <lineage>
        <taxon>Bacteria</taxon>
        <taxon>Pseudomonadati</taxon>
        <taxon>Pseudomonadota</taxon>
        <taxon>Alphaproteobacteria</taxon>
        <taxon>Acetobacterales</taxon>
        <taxon>Acetobacteraceae</taxon>
        <taxon>Acetobacter</taxon>
    </lineage>
</organism>
<reference evidence="1 2" key="1">
    <citation type="submission" date="2014-06" db="EMBL/GenBank/DDBJ databases">
        <authorList>
            <person name="Ju J."/>
            <person name="Zhang J."/>
        </authorList>
    </citation>
    <scope>NUCLEOTIDE SEQUENCE [LARGE SCALE GENOMIC DNA]</scope>
    <source>
        <strain evidence="1">DmL_050</strain>
    </source>
</reference>
<sequence length="84" mass="9128">MTRHALITPCGDDLDDAGLTYGGIARQLMAHAEEADQQALRCRKAGMVYGEGVWFAVASNYRKQAALISGRLMDGSLTDTVKRL</sequence>
<dbReference type="EMBL" id="JOOZ01000219">
    <property type="protein sequence ID" value="OUL64447.1"/>
    <property type="molecule type" value="Genomic_DNA"/>
</dbReference>
<comment type="caution">
    <text evidence="1">The sequence shown here is derived from an EMBL/GenBank/DDBJ whole genome shotgun (WGS) entry which is preliminary data.</text>
</comment>
<gene>
    <name evidence="1" type="ORF">HK16_06265</name>
</gene>
<dbReference type="Proteomes" id="UP000195072">
    <property type="component" value="Unassembled WGS sequence"/>
</dbReference>
<evidence type="ECO:0000313" key="2">
    <source>
        <dbReference type="Proteomes" id="UP000195072"/>
    </source>
</evidence>
<accession>A0A252EDF0</accession>